<dbReference type="Proteomes" id="UP001150904">
    <property type="component" value="Unassembled WGS sequence"/>
</dbReference>
<dbReference type="SUPFAM" id="SSF51735">
    <property type="entry name" value="NAD(P)-binding Rossmann-fold domains"/>
    <property type="match status" value="1"/>
</dbReference>
<dbReference type="PRINTS" id="PR00080">
    <property type="entry name" value="SDRFAMILY"/>
</dbReference>
<dbReference type="GO" id="GO:0006633">
    <property type="term" value="P:fatty acid biosynthetic process"/>
    <property type="evidence" value="ECO:0007669"/>
    <property type="project" value="TreeGrafter"/>
</dbReference>
<evidence type="ECO:0000313" key="4">
    <source>
        <dbReference type="EMBL" id="KAJ5191662.1"/>
    </source>
</evidence>
<dbReference type="PROSITE" id="PS00061">
    <property type="entry name" value="ADH_SHORT"/>
    <property type="match status" value="1"/>
</dbReference>
<reference evidence="4" key="2">
    <citation type="journal article" date="2023" name="IMA Fungus">
        <title>Comparative genomic study of the Penicillium genus elucidates a diverse pangenome and 15 lateral gene transfer events.</title>
        <authorList>
            <person name="Petersen C."/>
            <person name="Sorensen T."/>
            <person name="Nielsen M.R."/>
            <person name="Sondergaard T.E."/>
            <person name="Sorensen J.L."/>
            <person name="Fitzpatrick D.A."/>
            <person name="Frisvad J.C."/>
            <person name="Nielsen K.L."/>
        </authorList>
    </citation>
    <scope>NUCLEOTIDE SEQUENCE</scope>
    <source>
        <strain evidence="4">IBT 15544</strain>
    </source>
</reference>
<dbReference type="FunFam" id="3.40.50.720:FF:000084">
    <property type="entry name" value="Short-chain dehydrogenase reductase"/>
    <property type="match status" value="1"/>
</dbReference>
<keyword evidence="5" id="KW-1185">Reference proteome</keyword>
<evidence type="ECO:0000256" key="2">
    <source>
        <dbReference type="ARBA" id="ARBA00022857"/>
    </source>
</evidence>
<gene>
    <name evidence="4" type="ORF">N7498_010647</name>
</gene>
<evidence type="ECO:0000256" key="1">
    <source>
        <dbReference type="ARBA" id="ARBA00006484"/>
    </source>
</evidence>
<dbReference type="GeneID" id="83185004"/>
<dbReference type="InterPro" id="IPR002347">
    <property type="entry name" value="SDR_fam"/>
</dbReference>
<sequence length="265" mass="28074">MSENKNLAGKVAVITGSSRGIGAAIGLKFASQGANIAINYVSTASAPAAESVAEQIRGHGVRAITIQANVSQENEVKTMFETVMREFGRLDIVVSNSGIEHFGSLEKDTGDDIDRIFAVNVKGQYFVAQQAFKHMSEYGRVMLTSSISAVRGVPHHSIYAASKSAIIGMTKCLAVDFGARQITVNCIAAGGVKTDMYTEMAAKYIPGGENLTPKQIDECMSKWSPLGRPGLPEDVSGVASLIASRDSQWLTGQTFHVSGGAHMAS</sequence>
<keyword evidence="3" id="KW-0560">Oxidoreductase</keyword>
<dbReference type="EMBL" id="JAPQKR010000016">
    <property type="protein sequence ID" value="KAJ5191662.1"/>
    <property type="molecule type" value="Genomic_DNA"/>
</dbReference>
<dbReference type="Pfam" id="PF13561">
    <property type="entry name" value="adh_short_C2"/>
    <property type="match status" value="1"/>
</dbReference>
<dbReference type="Gene3D" id="3.40.50.720">
    <property type="entry name" value="NAD(P)-binding Rossmann-like Domain"/>
    <property type="match status" value="1"/>
</dbReference>
<dbReference type="PANTHER" id="PTHR42760">
    <property type="entry name" value="SHORT-CHAIN DEHYDROGENASES/REDUCTASES FAMILY MEMBER"/>
    <property type="match status" value="1"/>
</dbReference>
<dbReference type="GO" id="GO:0016616">
    <property type="term" value="F:oxidoreductase activity, acting on the CH-OH group of donors, NAD or NADP as acceptor"/>
    <property type="evidence" value="ECO:0007669"/>
    <property type="project" value="TreeGrafter"/>
</dbReference>
<organism evidence="4 5">
    <name type="scientific">Penicillium cinerascens</name>
    <dbReference type="NCBI Taxonomy" id="70096"/>
    <lineage>
        <taxon>Eukaryota</taxon>
        <taxon>Fungi</taxon>
        <taxon>Dikarya</taxon>
        <taxon>Ascomycota</taxon>
        <taxon>Pezizomycotina</taxon>
        <taxon>Eurotiomycetes</taxon>
        <taxon>Eurotiomycetidae</taxon>
        <taxon>Eurotiales</taxon>
        <taxon>Aspergillaceae</taxon>
        <taxon>Penicillium</taxon>
    </lineage>
</organism>
<dbReference type="AlphaFoldDB" id="A0A9W9M940"/>
<accession>A0A9W9M940</accession>
<dbReference type="InterPro" id="IPR020904">
    <property type="entry name" value="Sc_DH/Rdtase_CS"/>
</dbReference>
<protein>
    <submittedName>
        <fullName evidence="4">Uncharacterized protein</fullName>
    </submittedName>
</protein>
<dbReference type="InterPro" id="IPR036291">
    <property type="entry name" value="NAD(P)-bd_dom_sf"/>
</dbReference>
<dbReference type="OrthoDB" id="47007at2759"/>
<proteinExistence type="inferred from homology"/>
<dbReference type="PRINTS" id="PR00081">
    <property type="entry name" value="GDHRDH"/>
</dbReference>
<dbReference type="GO" id="GO:0048038">
    <property type="term" value="F:quinone binding"/>
    <property type="evidence" value="ECO:0007669"/>
    <property type="project" value="TreeGrafter"/>
</dbReference>
<keyword evidence="2" id="KW-0521">NADP</keyword>
<dbReference type="RefSeq" id="XP_058304602.1">
    <property type="nucleotide sequence ID" value="XM_058457703.1"/>
</dbReference>
<name>A0A9W9M940_9EURO</name>
<comment type="caution">
    <text evidence="4">The sequence shown here is derived from an EMBL/GenBank/DDBJ whole genome shotgun (WGS) entry which is preliminary data.</text>
</comment>
<reference evidence="4" key="1">
    <citation type="submission" date="2022-12" db="EMBL/GenBank/DDBJ databases">
        <authorList>
            <person name="Petersen C."/>
        </authorList>
    </citation>
    <scope>NUCLEOTIDE SEQUENCE</scope>
    <source>
        <strain evidence="4">IBT 15544</strain>
    </source>
</reference>
<evidence type="ECO:0000256" key="3">
    <source>
        <dbReference type="ARBA" id="ARBA00023002"/>
    </source>
</evidence>
<dbReference type="PANTHER" id="PTHR42760:SF133">
    <property type="entry name" value="3-OXOACYL-[ACYL-CARRIER-PROTEIN] REDUCTASE"/>
    <property type="match status" value="1"/>
</dbReference>
<evidence type="ECO:0000313" key="5">
    <source>
        <dbReference type="Proteomes" id="UP001150904"/>
    </source>
</evidence>
<comment type="similarity">
    <text evidence="1">Belongs to the short-chain dehydrogenases/reductases (SDR) family.</text>
</comment>